<reference evidence="9 11" key="1">
    <citation type="submission" date="2019-09" db="EMBL/GenBank/DDBJ databases">
        <title>Genome sequence of Clostridium sp. EA1.</title>
        <authorList>
            <person name="Poehlein A."/>
            <person name="Bengelsdorf F.R."/>
            <person name="Daniel R."/>
        </authorList>
    </citation>
    <scope>NUCLEOTIDE SEQUENCE [LARGE SCALE GENOMIC DNA]</scope>
    <source>
        <strain evidence="9 11">EA1</strain>
    </source>
</reference>
<comment type="similarity">
    <text evidence="1">Belongs to the Fur family.</text>
</comment>
<dbReference type="GO" id="GO:0000976">
    <property type="term" value="F:transcription cis-regulatory region binding"/>
    <property type="evidence" value="ECO:0007669"/>
    <property type="project" value="TreeGrafter"/>
</dbReference>
<evidence type="ECO:0000256" key="5">
    <source>
        <dbReference type="ARBA" id="ARBA00023125"/>
    </source>
</evidence>
<evidence type="ECO:0000313" key="10">
    <source>
        <dbReference type="EMBL" id="QNK40487.1"/>
    </source>
</evidence>
<keyword evidence="7" id="KW-0479">Metal-binding</keyword>
<evidence type="ECO:0000256" key="2">
    <source>
        <dbReference type="ARBA" id="ARBA00022491"/>
    </source>
</evidence>
<feature type="binding site" evidence="8">
    <location>
        <position position="127"/>
    </location>
    <ligand>
        <name>Fe cation</name>
        <dbReference type="ChEBI" id="CHEBI:24875"/>
    </ligand>
</feature>
<dbReference type="CDD" id="cd07153">
    <property type="entry name" value="Fur_like"/>
    <property type="match status" value="1"/>
</dbReference>
<comment type="cofactor">
    <cofactor evidence="7">
        <name>Zn(2+)</name>
        <dbReference type="ChEBI" id="CHEBI:29105"/>
    </cofactor>
    <text evidence="7">Binds 1 zinc ion per subunit.</text>
</comment>
<dbReference type="GO" id="GO:0045892">
    <property type="term" value="P:negative regulation of DNA-templated transcription"/>
    <property type="evidence" value="ECO:0007669"/>
    <property type="project" value="TreeGrafter"/>
</dbReference>
<keyword evidence="11" id="KW-1185">Reference proteome</keyword>
<dbReference type="AlphaFoldDB" id="A0A6N8HUM1"/>
<keyword evidence="2" id="KW-0678">Repressor</keyword>
<dbReference type="PANTHER" id="PTHR33202:SF7">
    <property type="entry name" value="FERRIC UPTAKE REGULATION PROTEIN"/>
    <property type="match status" value="1"/>
</dbReference>
<dbReference type="InterPro" id="IPR036390">
    <property type="entry name" value="WH_DNA-bd_sf"/>
</dbReference>
<protein>
    <submittedName>
        <fullName evidence="10">Transcriptional repressor</fullName>
    </submittedName>
    <submittedName>
        <fullName evidence="9">Zinc-specific metallo-regulatory protein</fullName>
    </submittedName>
</protein>
<dbReference type="PANTHER" id="PTHR33202">
    <property type="entry name" value="ZINC UPTAKE REGULATION PROTEIN"/>
    <property type="match status" value="1"/>
</dbReference>
<evidence type="ECO:0000256" key="1">
    <source>
        <dbReference type="ARBA" id="ARBA00007957"/>
    </source>
</evidence>
<dbReference type="OrthoDB" id="8659436at2"/>
<dbReference type="GO" id="GO:0008270">
    <property type="term" value="F:zinc ion binding"/>
    <property type="evidence" value="ECO:0007669"/>
    <property type="project" value="TreeGrafter"/>
</dbReference>
<dbReference type="Pfam" id="PF01475">
    <property type="entry name" value="FUR"/>
    <property type="match status" value="1"/>
</dbReference>
<dbReference type="GO" id="GO:1900376">
    <property type="term" value="P:regulation of secondary metabolite biosynthetic process"/>
    <property type="evidence" value="ECO:0007669"/>
    <property type="project" value="TreeGrafter"/>
</dbReference>
<feature type="binding site" evidence="8">
    <location>
        <position position="89"/>
    </location>
    <ligand>
        <name>Fe cation</name>
        <dbReference type="ChEBI" id="CHEBI:24875"/>
    </ligand>
</feature>
<evidence type="ECO:0000313" key="9">
    <source>
        <dbReference type="EMBL" id="MVB09389.1"/>
    </source>
</evidence>
<keyword evidence="6" id="KW-0804">Transcription</keyword>
<dbReference type="Proteomes" id="UP000515909">
    <property type="component" value="Chromosome"/>
</dbReference>
<dbReference type="Proteomes" id="UP000469440">
    <property type="component" value="Unassembled WGS sequence"/>
</dbReference>
<gene>
    <name evidence="9" type="primary">zur</name>
    <name evidence="9" type="ORF">CAFE_00370</name>
    <name evidence="10" type="ORF">HCR03_17870</name>
</gene>
<dbReference type="InterPro" id="IPR002481">
    <property type="entry name" value="FUR"/>
</dbReference>
<keyword evidence="8" id="KW-0408">Iron</keyword>
<dbReference type="InterPro" id="IPR043135">
    <property type="entry name" value="Fur_C"/>
</dbReference>
<dbReference type="KEGG" id="cfem:HCR03_17870"/>
<accession>A0A6N8HUM1</accession>
<evidence type="ECO:0000313" key="11">
    <source>
        <dbReference type="Proteomes" id="UP000469440"/>
    </source>
</evidence>
<evidence type="ECO:0000313" key="12">
    <source>
        <dbReference type="Proteomes" id="UP000515909"/>
    </source>
</evidence>
<dbReference type="RefSeq" id="WP_066643736.1">
    <property type="nucleotide sequence ID" value="NZ_CP060286.1"/>
</dbReference>
<dbReference type="Gene3D" id="1.10.10.10">
    <property type="entry name" value="Winged helix-like DNA-binding domain superfamily/Winged helix DNA-binding domain"/>
    <property type="match status" value="1"/>
</dbReference>
<keyword evidence="3 7" id="KW-0862">Zinc</keyword>
<accession>A0A7G8TA46</accession>
<comment type="cofactor">
    <cofactor evidence="8">
        <name>Mn(2+)</name>
        <dbReference type="ChEBI" id="CHEBI:29035"/>
    </cofactor>
    <cofactor evidence="8">
        <name>Fe(2+)</name>
        <dbReference type="ChEBI" id="CHEBI:29033"/>
    </cofactor>
    <text evidence="8">Binds 1 Mn(2+) or Fe(2+) ion per subunit.</text>
</comment>
<reference evidence="10 12" key="2">
    <citation type="submission" date="2020-08" db="EMBL/GenBank/DDBJ databases">
        <title>The isolate Caproiciproducens sp. 7D4C2 produces n-caproate at mildly acidic conditions from hexoses: genome and rBOX comparison with related strains and chain-elongating bacteria.</title>
        <authorList>
            <person name="Esquivel-Elizondo S."/>
            <person name="Bagci C."/>
            <person name="Temovska M."/>
            <person name="Jeon B.S."/>
            <person name="Bessarab I."/>
            <person name="Williams R.B.H."/>
            <person name="Huson D.H."/>
            <person name="Angenent L.T."/>
        </authorList>
    </citation>
    <scope>NUCLEOTIDE SEQUENCE [LARGE SCALE GENOMIC DNA]</scope>
    <source>
        <strain evidence="10 12">7D4C2</strain>
    </source>
</reference>
<feature type="binding site" evidence="7">
    <location>
        <position position="138"/>
    </location>
    <ligand>
        <name>Zn(2+)</name>
        <dbReference type="ChEBI" id="CHEBI:29105"/>
    </ligand>
</feature>
<evidence type="ECO:0000256" key="8">
    <source>
        <dbReference type="PIRSR" id="PIRSR602481-2"/>
    </source>
</evidence>
<keyword evidence="4" id="KW-0805">Transcription regulation</keyword>
<evidence type="ECO:0000256" key="6">
    <source>
        <dbReference type="ARBA" id="ARBA00023163"/>
    </source>
</evidence>
<name>A0A6N8HUM1_9FIRM</name>
<proteinExistence type="inferred from homology"/>
<organism evidence="9 11">
    <name type="scientific">Caproicibacter fermentans</name>
    <dbReference type="NCBI Taxonomy" id="2576756"/>
    <lineage>
        <taxon>Bacteria</taxon>
        <taxon>Bacillati</taxon>
        <taxon>Bacillota</taxon>
        <taxon>Clostridia</taxon>
        <taxon>Eubacteriales</taxon>
        <taxon>Acutalibacteraceae</taxon>
        <taxon>Caproicibacter</taxon>
    </lineage>
</organism>
<dbReference type="InterPro" id="IPR036388">
    <property type="entry name" value="WH-like_DNA-bd_sf"/>
</dbReference>
<keyword evidence="5" id="KW-0238">DNA-binding</keyword>
<feature type="binding site" evidence="7">
    <location>
        <position position="135"/>
    </location>
    <ligand>
        <name>Zn(2+)</name>
        <dbReference type="ChEBI" id="CHEBI:29105"/>
    </ligand>
</feature>
<evidence type="ECO:0000256" key="3">
    <source>
        <dbReference type="ARBA" id="ARBA00022833"/>
    </source>
</evidence>
<feature type="binding site" evidence="7">
    <location>
        <position position="95"/>
    </location>
    <ligand>
        <name>Zn(2+)</name>
        <dbReference type="ChEBI" id="CHEBI:29105"/>
    </ligand>
</feature>
<evidence type="ECO:0000256" key="4">
    <source>
        <dbReference type="ARBA" id="ARBA00023015"/>
    </source>
</evidence>
<dbReference type="SUPFAM" id="SSF46785">
    <property type="entry name" value="Winged helix' DNA-binding domain"/>
    <property type="match status" value="1"/>
</dbReference>
<dbReference type="EMBL" id="CP060286">
    <property type="protein sequence ID" value="QNK40487.1"/>
    <property type="molecule type" value="Genomic_DNA"/>
</dbReference>
<feature type="binding site" evidence="7">
    <location>
        <position position="98"/>
    </location>
    <ligand>
        <name>Zn(2+)</name>
        <dbReference type="ChEBI" id="CHEBI:29105"/>
    </ligand>
</feature>
<dbReference type="EMBL" id="VWXL01000002">
    <property type="protein sequence ID" value="MVB09389.1"/>
    <property type="molecule type" value="Genomic_DNA"/>
</dbReference>
<dbReference type="Gene3D" id="3.30.1490.190">
    <property type="match status" value="1"/>
</dbReference>
<evidence type="ECO:0000256" key="7">
    <source>
        <dbReference type="PIRSR" id="PIRSR602481-1"/>
    </source>
</evidence>
<dbReference type="GO" id="GO:0003700">
    <property type="term" value="F:DNA-binding transcription factor activity"/>
    <property type="evidence" value="ECO:0007669"/>
    <property type="project" value="InterPro"/>
</dbReference>
<sequence>MPNQTEIEKLLKNRNIKRTRTRILVLEILKDSSPKTVDEIFSALYQNNAKLSLSTVYRTCETLTGKGILLKMNLTDDGVARYEYMKSEHTHHAICLGCNKIMPIDDCPYGQFDLIMKSKYGFNVKSHHIEIYGYCKECSQKDEKK</sequence>